<dbReference type="EMBL" id="MU806005">
    <property type="protein sequence ID" value="KAJ3842442.1"/>
    <property type="molecule type" value="Genomic_DNA"/>
</dbReference>
<keyword evidence="1" id="KW-1133">Transmembrane helix</keyword>
<evidence type="ECO:0000313" key="2">
    <source>
        <dbReference type="EMBL" id="KAJ3842442.1"/>
    </source>
</evidence>
<comment type="caution">
    <text evidence="2">The sequence shown here is derived from an EMBL/GenBank/DDBJ whole genome shotgun (WGS) entry which is preliminary data.</text>
</comment>
<dbReference type="Proteomes" id="UP001163846">
    <property type="component" value="Unassembled WGS sequence"/>
</dbReference>
<feature type="transmembrane region" description="Helical" evidence="1">
    <location>
        <begin position="97"/>
        <end position="115"/>
    </location>
</feature>
<keyword evidence="1" id="KW-0472">Membrane</keyword>
<accession>A0AA38UHY6</accession>
<evidence type="ECO:0008006" key="4">
    <source>
        <dbReference type="Google" id="ProtNLM"/>
    </source>
</evidence>
<organism evidence="2 3">
    <name type="scientific">Lentinula raphanica</name>
    <dbReference type="NCBI Taxonomy" id="153919"/>
    <lineage>
        <taxon>Eukaryota</taxon>
        <taxon>Fungi</taxon>
        <taxon>Dikarya</taxon>
        <taxon>Basidiomycota</taxon>
        <taxon>Agaricomycotina</taxon>
        <taxon>Agaricomycetes</taxon>
        <taxon>Agaricomycetidae</taxon>
        <taxon>Agaricales</taxon>
        <taxon>Marasmiineae</taxon>
        <taxon>Omphalotaceae</taxon>
        <taxon>Lentinula</taxon>
    </lineage>
</organism>
<evidence type="ECO:0000313" key="3">
    <source>
        <dbReference type="Proteomes" id="UP001163846"/>
    </source>
</evidence>
<gene>
    <name evidence="2" type="ORF">F5878DRAFT_394493</name>
</gene>
<keyword evidence="1" id="KW-0812">Transmembrane</keyword>
<sequence length="161" mass="18430">MTPVLYPSPLVQCRKHAQNMPSGVSEMPVDNRHGLSLSNVFRYKDLCSSALSFSPATILRRGLCKSVVFSKLTYTSSLLFFLHTHLIFLWNRGCGSGFFRLLSFCLFVFYLASHHSALPTLSLYCPVLIFSRFLIHNFVSPYPFFKEHTFLVHIIYVIPLC</sequence>
<protein>
    <recommendedName>
        <fullName evidence="4">Transmembrane protein</fullName>
    </recommendedName>
</protein>
<evidence type="ECO:0000256" key="1">
    <source>
        <dbReference type="SAM" id="Phobius"/>
    </source>
</evidence>
<keyword evidence="3" id="KW-1185">Reference proteome</keyword>
<proteinExistence type="predicted"/>
<name>A0AA38UHY6_9AGAR</name>
<feature type="transmembrane region" description="Helical" evidence="1">
    <location>
        <begin position="72"/>
        <end position="90"/>
    </location>
</feature>
<dbReference type="AlphaFoldDB" id="A0AA38UHY6"/>
<reference evidence="2" key="1">
    <citation type="submission" date="2022-08" db="EMBL/GenBank/DDBJ databases">
        <authorList>
            <consortium name="DOE Joint Genome Institute"/>
            <person name="Min B."/>
            <person name="Riley R."/>
            <person name="Sierra-Patev S."/>
            <person name="Naranjo-Ortiz M."/>
            <person name="Looney B."/>
            <person name="Konkel Z."/>
            <person name="Slot J.C."/>
            <person name="Sakamoto Y."/>
            <person name="Steenwyk J.L."/>
            <person name="Rokas A."/>
            <person name="Carro J."/>
            <person name="Camarero S."/>
            <person name="Ferreira P."/>
            <person name="Molpeceres G."/>
            <person name="Ruiz-Duenas F.J."/>
            <person name="Serrano A."/>
            <person name="Henrissat B."/>
            <person name="Drula E."/>
            <person name="Hughes K.W."/>
            <person name="Mata J.L."/>
            <person name="Ishikawa N.K."/>
            <person name="Vargas-Isla R."/>
            <person name="Ushijima S."/>
            <person name="Smith C.A."/>
            <person name="Ahrendt S."/>
            <person name="Andreopoulos W."/>
            <person name="He G."/>
            <person name="Labutti K."/>
            <person name="Lipzen A."/>
            <person name="Ng V."/>
            <person name="Sandor L."/>
            <person name="Barry K."/>
            <person name="Martinez A.T."/>
            <person name="Xiao Y."/>
            <person name="Gibbons J.G."/>
            <person name="Terashima K."/>
            <person name="Hibbett D.S."/>
            <person name="Grigoriev I.V."/>
        </authorList>
    </citation>
    <scope>NUCLEOTIDE SEQUENCE</scope>
    <source>
        <strain evidence="2">TFB9207</strain>
    </source>
</reference>